<accession>A0AAD4N4Z9</accession>
<feature type="signal peptide" evidence="1">
    <location>
        <begin position="1"/>
        <end position="24"/>
    </location>
</feature>
<keyword evidence="1" id="KW-0732">Signal</keyword>
<protein>
    <submittedName>
        <fullName evidence="2">Uncharacterized protein</fullName>
    </submittedName>
</protein>
<dbReference type="PANTHER" id="PTHR34401:SF6">
    <property type="entry name" value="DUF19 DOMAIN-CONTAINING PROTEIN"/>
    <property type="match status" value="1"/>
</dbReference>
<dbReference type="EMBL" id="JAKKPZ010000021">
    <property type="protein sequence ID" value="KAI1711681.1"/>
    <property type="molecule type" value="Genomic_DNA"/>
</dbReference>
<dbReference type="PANTHER" id="PTHR34401">
    <property type="entry name" value="PROTEIN CBG12388-RELATED"/>
    <property type="match status" value="1"/>
</dbReference>
<comment type="caution">
    <text evidence="2">The sequence shown here is derived from an EMBL/GenBank/DDBJ whole genome shotgun (WGS) entry which is preliminary data.</text>
</comment>
<evidence type="ECO:0000256" key="1">
    <source>
        <dbReference type="SAM" id="SignalP"/>
    </source>
</evidence>
<sequence>MVRRIGICSLNLLLLTVSFGAVYGDIYEQFFRQTKSLINDAVIAGSKVRQCSCEEQNECIKEMDAQSSECVESCWSGFSQIVTNPQDLRKCFTETDHIVKDFTSCFAFNFDACSNATAESTTQKVDIAKFFGLGFERVHKTMILLGKQLSAPLRKVLTTSGNFMTCLNECFVKKNSKGFCFDKKICQPSLIDTKSKSFSRLCPRLADWKKKGGEICDCSTKAGLTELKPYCPMLRQMADRRSSKKQPSRT</sequence>
<evidence type="ECO:0000313" key="2">
    <source>
        <dbReference type="EMBL" id="KAI1711681.1"/>
    </source>
</evidence>
<feature type="chain" id="PRO_5042066318" evidence="1">
    <location>
        <begin position="25"/>
        <end position="250"/>
    </location>
</feature>
<dbReference type="Proteomes" id="UP001201812">
    <property type="component" value="Unassembled WGS sequence"/>
</dbReference>
<evidence type="ECO:0000313" key="3">
    <source>
        <dbReference type="Proteomes" id="UP001201812"/>
    </source>
</evidence>
<dbReference type="AlphaFoldDB" id="A0AAD4N4Z9"/>
<proteinExistence type="predicted"/>
<organism evidence="2 3">
    <name type="scientific">Ditylenchus destructor</name>
    <dbReference type="NCBI Taxonomy" id="166010"/>
    <lineage>
        <taxon>Eukaryota</taxon>
        <taxon>Metazoa</taxon>
        <taxon>Ecdysozoa</taxon>
        <taxon>Nematoda</taxon>
        <taxon>Chromadorea</taxon>
        <taxon>Rhabditida</taxon>
        <taxon>Tylenchina</taxon>
        <taxon>Tylenchomorpha</taxon>
        <taxon>Sphaerularioidea</taxon>
        <taxon>Anguinidae</taxon>
        <taxon>Anguininae</taxon>
        <taxon>Ditylenchus</taxon>
    </lineage>
</organism>
<name>A0AAD4N4Z9_9BILA</name>
<gene>
    <name evidence="2" type="ORF">DdX_10145</name>
</gene>
<reference evidence="2" key="1">
    <citation type="submission" date="2022-01" db="EMBL/GenBank/DDBJ databases">
        <title>Genome Sequence Resource for Two Populations of Ditylenchus destructor, the Migratory Endoparasitic Phytonematode.</title>
        <authorList>
            <person name="Zhang H."/>
            <person name="Lin R."/>
            <person name="Xie B."/>
        </authorList>
    </citation>
    <scope>NUCLEOTIDE SEQUENCE</scope>
    <source>
        <strain evidence="2">BazhouSP</strain>
    </source>
</reference>
<keyword evidence="3" id="KW-1185">Reference proteome</keyword>